<dbReference type="InterPro" id="IPR015876">
    <property type="entry name" value="Acyl-CoA_DS"/>
</dbReference>
<evidence type="ECO:0000256" key="11">
    <source>
        <dbReference type="SAM" id="Phobius"/>
    </source>
</evidence>
<comment type="subcellular location">
    <subcellularLocation>
        <location evidence="1">Membrane</location>
        <topology evidence="1">Multi-pass membrane protein</topology>
    </subcellularLocation>
</comment>
<dbReference type="EC" id="1.14.19.1" evidence="13"/>
<keyword evidence="6 13" id="KW-0560">Oxidoreductase</keyword>
<dbReference type="EMBL" id="JACHGT010000025">
    <property type="protein sequence ID" value="MBB6039705.1"/>
    <property type="molecule type" value="Genomic_DNA"/>
</dbReference>
<dbReference type="GO" id="GO:0016020">
    <property type="term" value="C:membrane"/>
    <property type="evidence" value="ECO:0007669"/>
    <property type="project" value="UniProtKB-SubCell"/>
</dbReference>
<evidence type="ECO:0000256" key="2">
    <source>
        <dbReference type="ARBA" id="ARBA00008749"/>
    </source>
</evidence>
<dbReference type="GO" id="GO:0006631">
    <property type="term" value="P:fatty acid metabolic process"/>
    <property type="evidence" value="ECO:0007669"/>
    <property type="project" value="UniProtKB-KW"/>
</dbReference>
<dbReference type="PANTHER" id="PTHR11351:SF3">
    <property type="entry name" value="BLL4393 PROTEIN"/>
    <property type="match status" value="1"/>
</dbReference>
<dbReference type="Proteomes" id="UP000548476">
    <property type="component" value="Unassembled WGS sequence"/>
</dbReference>
<dbReference type="Pfam" id="PF00487">
    <property type="entry name" value="FA_desaturase"/>
    <property type="match status" value="1"/>
</dbReference>
<evidence type="ECO:0000256" key="4">
    <source>
        <dbReference type="ARBA" id="ARBA00022832"/>
    </source>
</evidence>
<name>A0A841FTP4_9ACTN</name>
<organism evidence="13 14">
    <name type="scientific">Phytomonospora endophytica</name>
    <dbReference type="NCBI Taxonomy" id="714109"/>
    <lineage>
        <taxon>Bacteria</taxon>
        <taxon>Bacillati</taxon>
        <taxon>Actinomycetota</taxon>
        <taxon>Actinomycetes</taxon>
        <taxon>Micromonosporales</taxon>
        <taxon>Micromonosporaceae</taxon>
        <taxon>Phytomonospora</taxon>
    </lineage>
</organism>
<evidence type="ECO:0000313" key="13">
    <source>
        <dbReference type="EMBL" id="MBB6039705.1"/>
    </source>
</evidence>
<dbReference type="CDD" id="cd03505">
    <property type="entry name" value="Delta9-FADS-like"/>
    <property type="match status" value="1"/>
</dbReference>
<comment type="similarity">
    <text evidence="2">Belongs to the fatty acid desaturase type 2 family.</text>
</comment>
<feature type="compositionally biased region" description="Polar residues" evidence="10">
    <location>
        <begin position="1"/>
        <end position="13"/>
    </location>
</feature>
<keyword evidence="9 11" id="KW-0472">Membrane</keyword>
<evidence type="ECO:0000259" key="12">
    <source>
        <dbReference type="Pfam" id="PF00487"/>
    </source>
</evidence>
<evidence type="ECO:0000256" key="6">
    <source>
        <dbReference type="ARBA" id="ARBA00023002"/>
    </source>
</evidence>
<keyword evidence="5 11" id="KW-1133">Transmembrane helix</keyword>
<keyword evidence="3 11" id="KW-0812">Transmembrane</keyword>
<dbReference type="AlphaFoldDB" id="A0A841FTP4"/>
<evidence type="ECO:0000256" key="8">
    <source>
        <dbReference type="ARBA" id="ARBA00023098"/>
    </source>
</evidence>
<feature type="transmembrane region" description="Helical" evidence="11">
    <location>
        <begin position="68"/>
        <end position="90"/>
    </location>
</feature>
<keyword evidence="14" id="KW-1185">Reference proteome</keyword>
<sequence>MTTPAIDASSASQADPKEPAANAPKPLTSGKQSRTTLMGLWAFVVLPFLALIAAVPFAWGWGLSWVDVAIAVVMYCISGFGVTVGFHRYFTHGSFKAKRWLRVTMAVAGSMAVEGSVIQWVADHRRHHMFSDVEGDPHSPWRFGETKRGLVKGLWHAHIGWMFSRDLSNKDRFTPDLMADKDIRRVDDMFLALTLTTAFAPAIAGGLITWSWQGAVTAFFWATLIRIGLLHHVTWSINSVCHVYGERPFATRDGDKASNFWPLAIISMGESWHNLHHADPTCARHGALKGQIDPSARVIWAFEKFGWVSNVRWPKPERLEAKMAEQREKDSKALV</sequence>
<accession>A0A841FTP4</accession>
<comment type="caution">
    <text evidence="13">The sequence shown here is derived from an EMBL/GenBank/DDBJ whole genome shotgun (WGS) entry which is preliminary data.</text>
</comment>
<feature type="transmembrane region" description="Helical" evidence="11">
    <location>
        <begin position="40"/>
        <end position="62"/>
    </location>
</feature>
<evidence type="ECO:0000256" key="9">
    <source>
        <dbReference type="ARBA" id="ARBA00023136"/>
    </source>
</evidence>
<evidence type="ECO:0000256" key="5">
    <source>
        <dbReference type="ARBA" id="ARBA00022989"/>
    </source>
</evidence>
<reference evidence="13 14" key="1">
    <citation type="submission" date="2020-08" db="EMBL/GenBank/DDBJ databases">
        <title>Genomic Encyclopedia of Type Strains, Phase IV (KMG-IV): sequencing the most valuable type-strain genomes for metagenomic binning, comparative biology and taxonomic classification.</title>
        <authorList>
            <person name="Goeker M."/>
        </authorList>
    </citation>
    <scope>NUCLEOTIDE SEQUENCE [LARGE SCALE GENOMIC DNA]</scope>
    <source>
        <strain evidence="13 14">YIM 65646</strain>
    </source>
</reference>
<evidence type="ECO:0000256" key="7">
    <source>
        <dbReference type="ARBA" id="ARBA00023004"/>
    </source>
</evidence>
<evidence type="ECO:0000313" key="14">
    <source>
        <dbReference type="Proteomes" id="UP000548476"/>
    </source>
</evidence>
<gene>
    <name evidence="13" type="ORF">HNR73_007603</name>
</gene>
<protein>
    <submittedName>
        <fullName evidence="13">Stearoyl-CoA desaturase (Delta-9 desaturase)</fullName>
        <ecNumber evidence="13">1.14.19.1</ecNumber>
    </submittedName>
</protein>
<dbReference type="GO" id="GO:0004768">
    <property type="term" value="F:stearoyl-CoA 9-desaturase activity"/>
    <property type="evidence" value="ECO:0007669"/>
    <property type="project" value="UniProtKB-EC"/>
</dbReference>
<feature type="transmembrane region" description="Helical" evidence="11">
    <location>
        <begin position="190"/>
        <end position="212"/>
    </location>
</feature>
<dbReference type="RefSeq" id="WP_184792793.1">
    <property type="nucleotide sequence ID" value="NZ_BONT01000102.1"/>
</dbReference>
<feature type="region of interest" description="Disordered" evidence="10">
    <location>
        <begin position="1"/>
        <end position="30"/>
    </location>
</feature>
<proteinExistence type="inferred from homology"/>
<dbReference type="PANTHER" id="PTHR11351">
    <property type="entry name" value="ACYL-COA DESATURASE"/>
    <property type="match status" value="1"/>
</dbReference>
<evidence type="ECO:0000256" key="3">
    <source>
        <dbReference type="ARBA" id="ARBA00022692"/>
    </source>
</evidence>
<keyword evidence="4" id="KW-0276">Fatty acid metabolism</keyword>
<feature type="domain" description="Fatty acid desaturase" evidence="12">
    <location>
        <begin position="64"/>
        <end position="284"/>
    </location>
</feature>
<keyword evidence="8" id="KW-0443">Lipid metabolism</keyword>
<evidence type="ECO:0000256" key="10">
    <source>
        <dbReference type="SAM" id="MobiDB-lite"/>
    </source>
</evidence>
<dbReference type="InterPro" id="IPR005804">
    <property type="entry name" value="FA_desaturase_dom"/>
</dbReference>
<evidence type="ECO:0000256" key="1">
    <source>
        <dbReference type="ARBA" id="ARBA00004141"/>
    </source>
</evidence>
<dbReference type="PRINTS" id="PR00075">
    <property type="entry name" value="FACDDSATRASE"/>
</dbReference>
<keyword evidence="7" id="KW-0408">Iron</keyword>